<dbReference type="EMBL" id="BMHF01000014">
    <property type="protein sequence ID" value="GGA46400.1"/>
    <property type="molecule type" value="Genomic_DNA"/>
</dbReference>
<feature type="transmembrane region" description="Helical" evidence="8">
    <location>
        <begin position="138"/>
        <end position="161"/>
    </location>
</feature>
<evidence type="ECO:0000256" key="7">
    <source>
        <dbReference type="ARBA" id="ARBA00023136"/>
    </source>
</evidence>
<dbReference type="RefSeq" id="WP_094094266.1">
    <property type="nucleotide sequence ID" value="NZ_BMHF01000014.1"/>
</dbReference>
<keyword evidence="5 8" id="KW-0812">Transmembrane</keyword>
<name>A0ABQ1GLX6_9BACL</name>
<evidence type="ECO:0000256" key="8">
    <source>
        <dbReference type="SAM" id="Phobius"/>
    </source>
</evidence>
<accession>A0ABQ1GLX6</accession>
<feature type="transmembrane region" description="Helical" evidence="8">
    <location>
        <begin position="181"/>
        <end position="202"/>
    </location>
</feature>
<evidence type="ECO:0000256" key="2">
    <source>
        <dbReference type="ARBA" id="ARBA00007998"/>
    </source>
</evidence>
<gene>
    <name evidence="9" type="ORF">GCM10010917_34630</name>
</gene>
<dbReference type="InterPro" id="IPR004761">
    <property type="entry name" value="Spore_GerAB"/>
</dbReference>
<evidence type="ECO:0000256" key="6">
    <source>
        <dbReference type="ARBA" id="ARBA00022989"/>
    </source>
</evidence>
<feature type="transmembrane region" description="Helical" evidence="8">
    <location>
        <begin position="12"/>
        <end position="30"/>
    </location>
</feature>
<evidence type="ECO:0000256" key="3">
    <source>
        <dbReference type="ARBA" id="ARBA00022448"/>
    </source>
</evidence>
<keyword evidence="3" id="KW-0813">Transport</keyword>
<dbReference type="NCBIfam" id="TIGR00912">
    <property type="entry name" value="2A0309"/>
    <property type="match status" value="1"/>
</dbReference>
<evidence type="ECO:0000256" key="5">
    <source>
        <dbReference type="ARBA" id="ARBA00022692"/>
    </source>
</evidence>
<reference evidence="10" key="1">
    <citation type="journal article" date="2019" name="Int. J. Syst. Evol. Microbiol.">
        <title>The Global Catalogue of Microorganisms (GCM) 10K type strain sequencing project: providing services to taxonomists for standard genome sequencing and annotation.</title>
        <authorList>
            <consortium name="The Broad Institute Genomics Platform"/>
            <consortium name="The Broad Institute Genome Sequencing Center for Infectious Disease"/>
            <person name="Wu L."/>
            <person name="Ma J."/>
        </authorList>
    </citation>
    <scope>NUCLEOTIDE SEQUENCE [LARGE SCALE GENOMIC DNA]</scope>
    <source>
        <strain evidence="10">CGMCC 1.15044</strain>
    </source>
</reference>
<feature type="transmembrane region" description="Helical" evidence="8">
    <location>
        <begin position="214"/>
        <end position="237"/>
    </location>
</feature>
<feature type="transmembrane region" description="Helical" evidence="8">
    <location>
        <begin position="113"/>
        <end position="131"/>
    </location>
</feature>
<evidence type="ECO:0000256" key="1">
    <source>
        <dbReference type="ARBA" id="ARBA00004141"/>
    </source>
</evidence>
<proteinExistence type="inferred from homology"/>
<evidence type="ECO:0000313" key="10">
    <source>
        <dbReference type="Proteomes" id="UP000609323"/>
    </source>
</evidence>
<dbReference type="Gene3D" id="1.20.1740.10">
    <property type="entry name" value="Amino acid/polyamine transporter I"/>
    <property type="match status" value="1"/>
</dbReference>
<feature type="transmembrane region" description="Helical" evidence="8">
    <location>
        <begin position="72"/>
        <end position="93"/>
    </location>
</feature>
<organism evidence="9 10">
    <name type="scientific">Paenibacillus physcomitrellae</name>
    <dbReference type="NCBI Taxonomy" id="1619311"/>
    <lineage>
        <taxon>Bacteria</taxon>
        <taxon>Bacillati</taxon>
        <taxon>Bacillota</taxon>
        <taxon>Bacilli</taxon>
        <taxon>Bacillales</taxon>
        <taxon>Paenibacillaceae</taxon>
        <taxon>Paenibacillus</taxon>
    </lineage>
</organism>
<protein>
    <submittedName>
        <fullName evidence="9">Uncharacterized protein</fullName>
    </submittedName>
</protein>
<keyword evidence="4" id="KW-0309">Germination</keyword>
<sequence length="370" mass="41987">MKQKIGTLQASFLIVNAIVPTAIVVLPSIISTRLEQEGPFSIVISAGLGILIVLLVADLIKKSNGTPYIEWISKVSSPFVATFMGALILGHFIEETAIVLRQSINFISENVLLKTPFAVILLVMMIVSIYITSQGIEVMARVSSILVLLYILPIPIYMSGVADFNQFSRLLPIFEHSPNDFILGSLGPANWVSEVSFLLYIAPYLKSPERSRSIGFLSLSFTCIIILIIYVPTLLAFGPEYIKVLNYPGYTYSRLVHLGHAFENLNILFVSYWLLVSYIKLSFFLFVTLECFKQTLRIKENQLFYLLALALIISLESYYTWDTPDHLYKNNLENQFPGFMLVNFIFPLIIYAMSNIRQWKTRRKGFSSRE</sequence>
<dbReference type="PANTHER" id="PTHR34975:SF2">
    <property type="entry name" value="SPORE GERMINATION PROTEIN A2"/>
    <property type="match status" value="1"/>
</dbReference>
<evidence type="ECO:0000256" key="4">
    <source>
        <dbReference type="ARBA" id="ARBA00022544"/>
    </source>
</evidence>
<comment type="subcellular location">
    <subcellularLocation>
        <location evidence="1">Membrane</location>
        <topology evidence="1">Multi-pass membrane protein</topology>
    </subcellularLocation>
</comment>
<keyword evidence="7 8" id="KW-0472">Membrane</keyword>
<comment type="similarity">
    <text evidence="2">Belongs to the amino acid-polyamine-organocation (APC) superfamily. Spore germination protein (SGP) (TC 2.A.3.9) family.</text>
</comment>
<keyword evidence="10" id="KW-1185">Reference proteome</keyword>
<dbReference type="PANTHER" id="PTHR34975">
    <property type="entry name" value="SPORE GERMINATION PROTEIN A2"/>
    <property type="match status" value="1"/>
</dbReference>
<keyword evidence="6 8" id="KW-1133">Transmembrane helix</keyword>
<feature type="transmembrane region" description="Helical" evidence="8">
    <location>
        <begin position="336"/>
        <end position="354"/>
    </location>
</feature>
<dbReference type="Pfam" id="PF03845">
    <property type="entry name" value="Spore_permease"/>
    <property type="match status" value="1"/>
</dbReference>
<feature type="transmembrane region" description="Helical" evidence="8">
    <location>
        <begin position="303"/>
        <end position="321"/>
    </location>
</feature>
<evidence type="ECO:0000313" key="9">
    <source>
        <dbReference type="EMBL" id="GGA46400.1"/>
    </source>
</evidence>
<feature type="transmembrane region" description="Helical" evidence="8">
    <location>
        <begin position="270"/>
        <end position="291"/>
    </location>
</feature>
<dbReference type="Proteomes" id="UP000609323">
    <property type="component" value="Unassembled WGS sequence"/>
</dbReference>
<feature type="transmembrane region" description="Helical" evidence="8">
    <location>
        <begin position="42"/>
        <end position="60"/>
    </location>
</feature>
<comment type="caution">
    <text evidence="9">The sequence shown here is derived from an EMBL/GenBank/DDBJ whole genome shotgun (WGS) entry which is preliminary data.</text>
</comment>